<dbReference type="InterPro" id="IPR036397">
    <property type="entry name" value="RNaseH_sf"/>
</dbReference>
<evidence type="ECO:0000313" key="3">
    <source>
        <dbReference type="EMBL" id="KYP74034.1"/>
    </source>
</evidence>
<proteinExistence type="predicted"/>
<dbReference type="InterPro" id="IPR023780">
    <property type="entry name" value="Chromo_domain"/>
</dbReference>
<sequence length="314" mass="36405">MSLKHPYTAIEVAQSFLDNVFKLHGFPDSITSDRDPIFVSQFWKDLMSLQGVQLQLSSTYHPQTDGQSEVVNRCLETFLRCMCCDTPHEWSQWLPLAEWWYNTNHHTAIQCSPYEVMFGQPPPIYLPYLPGESKVEVIDRSLQKRQEALKLVKFHMKKAQERMKQLVDKKRSDKSYEIGDFVYVKLHPYKQISVAFIPNAKLAPKYFGPFLIEDKIGAVAYKLKLPLGSKIHDVFHVSQLKRHVAETPVSSSLPTDSDDVMGGKEPERILDRTTVKRGNKAVTNVLVKWKHQLIEDATWEFFFDLKKKYPDFNP</sequence>
<evidence type="ECO:0000259" key="1">
    <source>
        <dbReference type="PROSITE" id="PS50013"/>
    </source>
</evidence>
<name>A0A151U446_CAJCA</name>
<dbReference type="InterPro" id="IPR001584">
    <property type="entry name" value="Integrase_cat-core"/>
</dbReference>
<dbReference type="PROSITE" id="PS50994">
    <property type="entry name" value="INTEGRASE"/>
    <property type="match status" value="1"/>
</dbReference>
<dbReference type="InterPro" id="IPR056924">
    <property type="entry name" value="SH3_Tf2-1"/>
</dbReference>
<dbReference type="Gramene" id="C.cajan_06514.t">
    <property type="protein sequence ID" value="C.cajan_06514.t.cds1"/>
    <property type="gene ID" value="C.cajan_06514"/>
</dbReference>
<dbReference type="GO" id="GO:0003676">
    <property type="term" value="F:nucleic acid binding"/>
    <property type="evidence" value="ECO:0007669"/>
    <property type="project" value="InterPro"/>
</dbReference>
<dbReference type="Pfam" id="PF00385">
    <property type="entry name" value="Chromo"/>
    <property type="match status" value="1"/>
</dbReference>
<dbReference type="Gene3D" id="3.30.420.10">
    <property type="entry name" value="Ribonuclease H-like superfamily/Ribonuclease H"/>
    <property type="match status" value="1"/>
</dbReference>
<dbReference type="InterPro" id="IPR000953">
    <property type="entry name" value="Chromo/chromo_shadow_dom"/>
</dbReference>
<organism evidence="3 4">
    <name type="scientific">Cajanus cajan</name>
    <name type="common">Pigeon pea</name>
    <name type="synonym">Cajanus indicus</name>
    <dbReference type="NCBI Taxonomy" id="3821"/>
    <lineage>
        <taxon>Eukaryota</taxon>
        <taxon>Viridiplantae</taxon>
        <taxon>Streptophyta</taxon>
        <taxon>Embryophyta</taxon>
        <taxon>Tracheophyta</taxon>
        <taxon>Spermatophyta</taxon>
        <taxon>Magnoliopsida</taxon>
        <taxon>eudicotyledons</taxon>
        <taxon>Gunneridae</taxon>
        <taxon>Pentapetalae</taxon>
        <taxon>rosids</taxon>
        <taxon>fabids</taxon>
        <taxon>Fabales</taxon>
        <taxon>Fabaceae</taxon>
        <taxon>Papilionoideae</taxon>
        <taxon>50 kb inversion clade</taxon>
        <taxon>NPAAA clade</taxon>
        <taxon>indigoferoid/millettioid clade</taxon>
        <taxon>Phaseoleae</taxon>
        <taxon>Cajanus</taxon>
    </lineage>
</organism>
<reference evidence="3 4" key="1">
    <citation type="journal article" date="2012" name="Nat. Biotechnol.">
        <title>Draft genome sequence of pigeonpea (Cajanus cajan), an orphan legume crop of resource-poor farmers.</title>
        <authorList>
            <person name="Varshney R.K."/>
            <person name="Chen W."/>
            <person name="Li Y."/>
            <person name="Bharti A.K."/>
            <person name="Saxena R.K."/>
            <person name="Schlueter J.A."/>
            <person name="Donoghue M.T."/>
            <person name="Azam S."/>
            <person name="Fan G."/>
            <person name="Whaley A.M."/>
            <person name="Farmer A.D."/>
            <person name="Sheridan J."/>
            <person name="Iwata A."/>
            <person name="Tuteja R."/>
            <person name="Penmetsa R.V."/>
            <person name="Wu W."/>
            <person name="Upadhyaya H.D."/>
            <person name="Yang S.P."/>
            <person name="Shah T."/>
            <person name="Saxena K.B."/>
            <person name="Michael T."/>
            <person name="McCombie W.R."/>
            <person name="Yang B."/>
            <person name="Zhang G."/>
            <person name="Yang H."/>
            <person name="Wang J."/>
            <person name="Spillane C."/>
            <person name="Cook D.R."/>
            <person name="May G.D."/>
            <person name="Xu X."/>
            <person name="Jackson S.A."/>
        </authorList>
    </citation>
    <scope>NUCLEOTIDE SEQUENCE [LARGE SCALE GENOMIC DNA]</scope>
    <source>
        <strain evidence="4">cv. Asha</strain>
    </source>
</reference>
<dbReference type="GO" id="GO:0015074">
    <property type="term" value="P:DNA integration"/>
    <property type="evidence" value="ECO:0007669"/>
    <property type="project" value="InterPro"/>
</dbReference>
<protein>
    <submittedName>
        <fullName evidence="3">Retrotransposable element Tf2</fullName>
    </submittedName>
</protein>
<dbReference type="PANTHER" id="PTHR37984">
    <property type="entry name" value="PROTEIN CBG26694"/>
    <property type="match status" value="1"/>
</dbReference>
<dbReference type="OMA" id="HSTFHIS"/>
<dbReference type="InterPro" id="IPR012337">
    <property type="entry name" value="RNaseH-like_sf"/>
</dbReference>
<dbReference type="SUPFAM" id="SSF54160">
    <property type="entry name" value="Chromo domain-like"/>
    <property type="match status" value="1"/>
</dbReference>
<dbReference type="InterPro" id="IPR050951">
    <property type="entry name" value="Retrovirus_Pol_polyprotein"/>
</dbReference>
<evidence type="ECO:0000313" key="4">
    <source>
        <dbReference type="Proteomes" id="UP000075243"/>
    </source>
</evidence>
<dbReference type="AlphaFoldDB" id="A0A151U446"/>
<feature type="domain" description="Integrase catalytic" evidence="2">
    <location>
        <begin position="1"/>
        <end position="121"/>
    </location>
</feature>
<feature type="domain" description="Chromo" evidence="1">
    <location>
        <begin position="264"/>
        <end position="314"/>
    </location>
</feature>
<dbReference type="SUPFAM" id="SSF53098">
    <property type="entry name" value="Ribonuclease H-like"/>
    <property type="match status" value="1"/>
</dbReference>
<accession>A0A151U446</accession>
<gene>
    <name evidence="3" type="ORF">KK1_006702</name>
</gene>
<dbReference type="InterPro" id="IPR016197">
    <property type="entry name" value="Chromo-like_dom_sf"/>
</dbReference>
<dbReference type="Gene3D" id="2.40.50.40">
    <property type="match status" value="1"/>
</dbReference>
<dbReference type="Pfam" id="PF24626">
    <property type="entry name" value="SH3_Tf2-1"/>
    <property type="match status" value="1"/>
</dbReference>
<keyword evidence="4" id="KW-1185">Reference proteome</keyword>
<dbReference type="EMBL" id="CM003604">
    <property type="protein sequence ID" value="KYP74034.1"/>
    <property type="molecule type" value="Genomic_DNA"/>
</dbReference>
<dbReference type="Proteomes" id="UP000075243">
    <property type="component" value="Chromosome 2"/>
</dbReference>
<evidence type="ECO:0000259" key="2">
    <source>
        <dbReference type="PROSITE" id="PS50994"/>
    </source>
</evidence>
<dbReference type="PANTHER" id="PTHR37984:SF5">
    <property type="entry name" value="PROTEIN NYNRIN-LIKE"/>
    <property type="match status" value="1"/>
</dbReference>
<dbReference type="PROSITE" id="PS50013">
    <property type="entry name" value="CHROMO_2"/>
    <property type="match status" value="1"/>
</dbReference>